<dbReference type="SUPFAM" id="SSF82861">
    <property type="entry name" value="Mechanosensitive channel protein MscS (YggB), transmembrane region"/>
    <property type="match status" value="1"/>
</dbReference>
<evidence type="ECO:0008006" key="22">
    <source>
        <dbReference type="Google" id="ProtNLM"/>
    </source>
</evidence>
<evidence type="ECO:0000313" key="11">
    <source>
        <dbReference type="EMBL" id="PIN66796.1"/>
    </source>
</evidence>
<evidence type="ECO:0000313" key="19">
    <source>
        <dbReference type="Proteomes" id="UP000228874"/>
    </source>
</evidence>
<feature type="domain" description="Mechanosensitive ion channel transmembrane helices 2/3" evidence="10">
    <location>
        <begin position="167"/>
        <end position="206"/>
    </location>
</feature>
<dbReference type="GO" id="GO:0005886">
    <property type="term" value="C:plasma membrane"/>
    <property type="evidence" value="ECO:0007669"/>
    <property type="project" value="UniProtKB-SubCell"/>
</dbReference>
<dbReference type="EMBL" id="PCUF01000001">
    <property type="protein sequence ID" value="PIN66796.1"/>
    <property type="molecule type" value="Genomic_DNA"/>
</dbReference>
<evidence type="ECO:0000313" key="13">
    <source>
        <dbReference type="EMBL" id="PIV46445.1"/>
    </source>
</evidence>
<dbReference type="Proteomes" id="UP000229789">
    <property type="component" value="Unassembled WGS sequence"/>
</dbReference>
<dbReference type="Pfam" id="PF21082">
    <property type="entry name" value="MS_channel_3rd"/>
    <property type="match status" value="1"/>
</dbReference>
<accession>A0A2H9QSU3</accession>
<dbReference type="SUPFAM" id="SSF82689">
    <property type="entry name" value="Mechanosensitive channel protein MscS (YggB), C-terminal domain"/>
    <property type="match status" value="1"/>
</dbReference>
<evidence type="ECO:0000256" key="3">
    <source>
        <dbReference type="ARBA" id="ARBA00022475"/>
    </source>
</evidence>
<dbReference type="Gene3D" id="1.10.287.1260">
    <property type="match status" value="1"/>
</dbReference>
<dbReference type="Gene3D" id="3.30.70.100">
    <property type="match status" value="1"/>
</dbReference>
<feature type="transmembrane region" description="Helical" evidence="7">
    <location>
        <begin position="167"/>
        <end position="186"/>
    </location>
</feature>
<dbReference type="Pfam" id="PF21088">
    <property type="entry name" value="MS_channel_1st"/>
    <property type="match status" value="1"/>
</dbReference>
<dbReference type="InterPro" id="IPR049278">
    <property type="entry name" value="MS_channel_C"/>
</dbReference>
<dbReference type="EMBL" id="PFUW01000003">
    <property type="protein sequence ID" value="PJB04492.1"/>
    <property type="molecule type" value="Genomic_DNA"/>
</dbReference>
<name>A0A2G9LJS1_HUBC1</name>
<dbReference type="GO" id="GO:0008381">
    <property type="term" value="F:mechanosensitive monoatomic ion channel activity"/>
    <property type="evidence" value="ECO:0007669"/>
    <property type="project" value="InterPro"/>
</dbReference>
<evidence type="ECO:0000313" key="16">
    <source>
        <dbReference type="EMBL" id="PIY99988.1"/>
    </source>
</evidence>
<dbReference type="Gene3D" id="2.30.30.60">
    <property type="match status" value="1"/>
</dbReference>
<dbReference type="EMBL" id="PFSX01000046">
    <property type="protein sequence ID" value="PJC01259.1"/>
    <property type="molecule type" value="Genomic_DNA"/>
</dbReference>
<dbReference type="InterPro" id="IPR006685">
    <property type="entry name" value="MscS_channel_2nd"/>
</dbReference>
<dbReference type="Proteomes" id="UP000228874">
    <property type="component" value="Unassembled WGS sequence"/>
</dbReference>
<feature type="transmembrane region" description="Helical" evidence="7">
    <location>
        <begin position="32"/>
        <end position="53"/>
    </location>
</feature>
<evidence type="ECO:0000256" key="5">
    <source>
        <dbReference type="ARBA" id="ARBA00022989"/>
    </source>
</evidence>
<proteinExistence type="inferred from homology"/>
<accession>A0A2H9M4B1</accession>
<dbReference type="Proteomes" id="UP000230713">
    <property type="component" value="Unassembled WGS sequence"/>
</dbReference>
<dbReference type="InterPro" id="IPR049142">
    <property type="entry name" value="MS_channel_1st"/>
</dbReference>
<evidence type="ECO:0000313" key="12">
    <source>
        <dbReference type="EMBL" id="PIV13948.1"/>
    </source>
</evidence>
<dbReference type="EMBL" id="PFMG01000015">
    <property type="protein sequence ID" value="PIY99988.1"/>
    <property type="molecule type" value="Genomic_DNA"/>
</dbReference>
<dbReference type="InterPro" id="IPR010920">
    <property type="entry name" value="LSM_dom_sf"/>
</dbReference>
<keyword evidence="3" id="KW-1003">Cell membrane</keyword>
<comment type="similarity">
    <text evidence="2">Belongs to the MscS (TC 1.A.23) family.</text>
</comment>
<reference evidence="11 21" key="1">
    <citation type="submission" date="2017-09" db="EMBL/GenBank/DDBJ databases">
        <title>Depth-based differentiation of microbial function through sediment-hosted aquifers and enrichment of novel symbionts in the deep terrestrial subsurface.</title>
        <authorList>
            <person name="Probst A.J."/>
            <person name="Ladd B."/>
            <person name="Jarett J.K."/>
            <person name="Geller-Mcgrath D.E."/>
            <person name="Sieber C.M."/>
            <person name="Emerson J.B."/>
            <person name="Anantharaman K."/>
            <person name="Thomas B.C."/>
            <person name="Malmstrom R."/>
            <person name="Stieglmeier M."/>
            <person name="Klingl A."/>
            <person name="Woyke T."/>
            <person name="Ryan C.M."/>
            <person name="Banfield J.F."/>
        </authorList>
    </citation>
    <scope>NUCLEOTIDE SEQUENCE [LARGE SCALE GENOMIC DNA]</scope>
    <source>
        <strain evidence="13">CG02_land_8_20_14_3_00_31_209</strain>
        <strain evidence="12">CG03_land_8_20_14_0_80_31_114</strain>
        <strain evidence="14">CG17_big_fil_post_rev_8_21_14_2_50_31_73</strain>
        <strain evidence="11">CG18_big_fil_WC_8_21_14_2_50_31_19</strain>
        <strain evidence="16">CG_4_10_14_0_8_um_filter_31_133</strain>
        <strain evidence="15">CG_4_8_14_3_um_filter</strain>
        <strain evidence="18">CG_4_9_14_0_8_um_filter_31_21</strain>
        <strain evidence="17">CG_4_9_14_3_um_filter_31_125</strain>
    </source>
</reference>
<dbReference type="InterPro" id="IPR023408">
    <property type="entry name" value="MscS_beta-dom_sf"/>
</dbReference>
<sequence>MNLPIASETTNFFESTNNLLFSLGVFQTTTPFSVILISLAILLVFFALSRIISYIFKKYISKLVAKTPSTFNSLFVVFLSNHLPSFVLLGGLYFSILYFTSYFLQEYISFILSIVFLIFVFLVLRTLADLVSILLSKLCEFSKDRLKKGKNQTLVCDKTLSVYSKSISNFVMFVVFFLIVLSVYGIDVSIFLASLGILGLATSLAAGAIISDFISGIVLLIDRSFVVGDHIKAGDKEGQVLKIGLMFTKMITKNNEEITLPNSLITSSSIVNYKKTRSPVGVRFEINVNVAHNSDVDIVKNTLLKLANKTEKVFKNPKPIARLLGVSGSSLNFSLLFWCLYTDQHSLRDELYSKIVSEFKKHKIEIK</sequence>
<evidence type="ECO:0000313" key="14">
    <source>
        <dbReference type="EMBL" id="PIV89628.1"/>
    </source>
</evidence>
<dbReference type="Proteomes" id="UP000228989">
    <property type="component" value="Unassembled WGS sequence"/>
</dbReference>
<dbReference type="PANTHER" id="PTHR30221:SF1">
    <property type="entry name" value="SMALL-CONDUCTANCE MECHANOSENSITIVE CHANNEL"/>
    <property type="match status" value="1"/>
</dbReference>
<dbReference type="Proteomes" id="UP000228888">
    <property type="component" value="Unassembled WGS sequence"/>
</dbReference>
<dbReference type="InterPro" id="IPR011066">
    <property type="entry name" value="MscS_channel_C_sf"/>
</dbReference>
<reference evidence="19 20" key="2">
    <citation type="submission" date="2017-09" db="EMBL/GenBank/DDBJ databases">
        <title>Depth-based differentiation of microbial function through sediment-hosted aquifers and enrichment of novel symbionts in the deep terrestrial subsurface.</title>
        <authorList>
            <person name="Probst A.J."/>
            <person name="Ladd B."/>
            <person name="Jarett J.K."/>
            <person name="Geller-Mcgrath D.E."/>
            <person name="Sieber C.M.K."/>
            <person name="Emerson J.B."/>
            <person name="Anantharaman K."/>
            <person name="Thomas B.C."/>
            <person name="Malmstrom R."/>
            <person name="Stieglmeier M."/>
            <person name="Klingl A."/>
            <person name="Woyke T."/>
            <person name="Ryan C.M."/>
            <person name="Banfield J.F."/>
        </authorList>
    </citation>
    <scope>NUCLEOTIDE SEQUENCE [LARGE SCALE GENOMIC DNA]</scope>
</reference>
<dbReference type="EMBL" id="PETW01000024">
    <property type="protein sequence ID" value="PIV46445.1"/>
    <property type="molecule type" value="Genomic_DNA"/>
</dbReference>
<accession>A0A2H9M790</accession>
<accession>A0A2H9N2X3</accession>
<feature type="transmembrane region" description="Helical" evidence="7">
    <location>
        <begin position="107"/>
        <end position="128"/>
    </location>
</feature>
<evidence type="ECO:0000259" key="8">
    <source>
        <dbReference type="Pfam" id="PF00924"/>
    </source>
</evidence>
<feature type="domain" description="Mechanosensitive ion channel MscS C-terminal" evidence="9">
    <location>
        <begin position="285"/>
        <end position="366"/>
    </location>
</feature>
<evidence type="ECO:0000313" key="20">
    <source>
        <dbReference type="Proteomes" id="UP000228888"/>
    </source>
</evidence>
<accession>A0A2H9P901</accession>
<evidence type="ECO:0000313" key="17">
    <source>
        <dbReference type="EMBL" id="PJB04492.1"/>
    </source>
</evidence>
<keyword evidence="4 7" id="KW-0812">Transmembrane</keyword>
<evidence type="ECO:0000256" key="7">
    <source>
        <dbReference type="SAM" id="Phobius"/>
    </source>
</evidence>
<accession>A0A2H9MMA5</accession>
<feature type="transmembrane region" description="Helical" evidence="7">
    <location>
        <begin position="74"/>
        <end position="101"/>
    </location>
</feature>
<evidence type="ECO:0000313" key="15">
    <source>
        <dbReference type="EMBL" id="PIX28193.1"/>
    </source>
</evidence>
<feature type="transmembrane region" description="Helical" evidence="7">
    <location>
        <begin position="192"/>
        <end position="221"/>
    </location>
</feature>
<evidence type="ECO:0000259" key="9">
    <source>
        <dbReference type="Pfam" id="PF21082"/>
    </source>
</evidence>
<evidence type="ECO:0000313" key="18">
    <source>
        <dbReference type="EMBL" id="PJC01259.1"/>
    </source>
</evidence>
<dbReference type="PANTHER" id="PTHR30221">
    <property type="entry name" value="SMALL-CONDUCTANCE MECHANOSENSITIVE CHANNEL"/>
    <property type="match status" value="1"/>
</dbReference>
<evidence type="ECO:0000256" key="1">
    <source>
        <dbReference type="ARBA" id="ARBA00004651"/>
    </source>
</evidence>
<evidence type="ECO:0000313" key="21">
    <source>
        <dbReference type="Proteomes" id="UP000229789"/>
    </source>
</evidence>
<evidence type="ECO:0000259" key="10">
    <source>
        <dbReference type="Pfam" id="PF21088"/>
    </source>
</evidence>
<feature type="domain" description="Mechanosensitive ion channel MscS" evidence="8">
    <location>
        <begin position="209"/>
        <end position="275"/>
    </location>
</feature>
<organism evidence="11 21">
    <name type="scientific">Huberarchaeum crystalense</name>
    <dbReference type="NCBI Taxonomy" id="2014257"/>
    <lineage>
        <taxon>Archaea</taxon>
        <taxon>Candidatus Huberarchaeota</taxon>
        <taxon>Candidatus Huberarchaeia</taxon>
        <taxon>Candidatus Huberarchaeales</taxon>
        <taxon>Candidatus Huberarchaeaceae</taxon>
        <taxon>Candidatus Huberarchaeum</taxon>
    </lineage>
</organism>
<dbReference type="Pfam" id="PF00924">
    <property type="entry name" value="MS_channel_2nd"/>
    <property type="match status" value="1"/>
</dbReference>
<dbReference type="AlphaFoldDB" id="A0A2G9LJS1"/>
<accession>A0A2G9LJS1</accession>
<dbReference type="InterPro" id="IPR011014">
    <property type="entry name" value="MscS_channel_TM-2"/>
</dbReference>
<evidence type="ECO:0000256" key="4">
    <source>
        <dbReference type="ARBA" id="ARBA00022692"/>
    </source>
</evidence>
<dbReference type="EMBL" id="PFIH01000021">
    <property type="protein sequence ID" value="PIX28193.1"/>
    <property type="molecule type" value="Genomic_DNA"/>
</dbReference>
<comment type="caution">
    <text evidence="11">The sequence shown here is derived from an EMBL/GenBank/DDBJ whole genome shotgun (WGS) entry which is preliminary data.</text>
</comment>
<accession>A0A2H9RCS4</accession>
<dbReference type="EMBL" id="PEUT01000001">
    <property type="protein sequence ID" value="PIV13948.1"/>
    <property type="molecule type" value="Genomic_DNA"/>
</dbReference>
<protein>
    <recommendedName>
        <fullName evidence="22">Mechanosensitive ion channel protein MscS</fullName>
    </recommendedName>
</protein>
<dbReference type="Proteomes" id="UP000231449">
    <property type="component" value="Unassembled WGS sequence"/>
</dbReference>
<keyword evidence="5 7" id="KW-1133">Transmembrane helix</keyword>
<evidence type="ECO:0000256" key="2">
    <source>
        <dbReference type="ARBA" id="ARBA00008017"/>
    </source>
</evidence>
<keyword evidence="6 7" id="KW-0472">Membrane</keyword>
<dbReference type="SUPFAM" id="SSF50182">
    <property type="entry name" value="Sm-like ribonucleoproteins"/>
    <property type="match status" value="1"/>
</dbReference>
<dbReference type="EMBL" id="PFFF01000041">
    <property type="protein sequence ID" value="PIV89628.1"/>
    <property type="molecule type" value="Genomic_DNA"/>
</dbReference>
<dbReference type="InterPro" id="IPR045275">
    <property type="entry name" value="MscS_archaea/bacteria_type"/>
</dbReference>
<dbReference type="Proteomes" id="UP000231232">
    <property type="component" value="Unassembled WGS sequence"/>
</dbReference>
<dbReference type="Proteomes" id="UP000230477">
    <property type="component" value="Unassembled WGS sequence"/>
</dbReference>
<gene>
    <name evidence="18" type="ORF">CO072_01765</name>
    <name evidence="17" type="ORF">CO124_00095</name>
    <name evidence="13" type="ORF">COS22_01245</name>
    <name evidence="12" type="ORF">COS45_00130</name>
    <name evidence="14" type="ORF">COW47_01865</name>
    <name evidence="11" type="ORF">COW69_00175</name>
    <name evidence="16" type="ORF">COY63_00485</name>
    <name evidence="15" type="ORF">COZ66_00830</name>
</gene>
<evidence type="ECO:0000256" key="6">
    <source>
        <dbReference type="ARBA" id="ARBA00023136"/>
    </source>
</evidence>
<comment type="subcellular location">
    <subcellularLocation>
        <location evidence="1">Cell membrane</location>
        <topology evidence="1">Multi-pass membrane protein</topology>
    </subcellularLocation>
</comment>